<dbReference type="EMBL" id="HBIU01022508">
    <property type="protein sequence ID" value="CAE0631767.1"/>
    <property type="molecule type" value="Transcribed_RNA"/>
</dbReference>
<name>A0A6V1QCP8_HETAK</name>
<sequence length="122" mass="11026">MGRVAPARAGDANVAAACIRPAVLGGVAPAGTPMGVAGAPAGVGVADVAAAHASPATLVGAGVPPPSAACAATCCDISVRAGWATPVGVGTGGATTAGVAAACLLPLVPSDSAVLYTRAGGG</sequence>
<accession>A0A6V1QCP8</accession>
<protein>
    <submittedName>
        <fullName evidence="1">Uncharacterized protein</fullName>
    </submittedName>
</protein>
<dbReference type="AlphaFoldDB" id="A0A6V1QCP8"/>
<organism evidence="1">
    <name type="scientific">Heterosigma akashiwo</name>
    <name type="common">Chromophytic alga</name>
    <name type="synonym">Heterosigma carterae</name>
    <dbReference type="NCBI Taxonomy" id="2829"/>
    <lineage>
        <taxon>Eukaryota</taxon>
        <taxon>Sar</taxon>
        <taxon>Stramenopiles</taxon>
        <taxon>Ochrophyta</taxon>
        <taxon>Raphidophyceae</taxon>
        <taxon>Chattonellales</taxon>
        <taxon>Chattonellaceae</taxon>
        <taxon>Heterosigma</taxon>
    </lineage>
</organism>
<gene>
    <name evidence="1" type="ORF">HAKA00212_LOCUS10472</name>
    <name evidence="2" type="ORF">HAKA00212_LOCUS10473</name>
</gene>
<proteinExistence type="predicted"/>
<dbReference type="EMBL" id="HBIU01022510">
    <property type="protein sequence ID" value="CAE0631768.1"/>
    <property type="molecule type" value="Transcribed_RNA"/>
</dbReference>
<evidence type="ECO:0000313" key="2">
    <source>
        <dbReference type="EMBL" id="CAE0631768.1"/>
    </source>
</evidence>
<reference evidence="1" key="1">
    <citation type="submission" date="2021-01" db="EMBL/GenBank/DDBJ databases">
        <authorList>
            <person name="Corre E."/>
            <person name="Pelletier E."/>
            <person name="Niang G."/>
            <person name="Scheremetjew M."/>
            <person name="Finn R."/>
            <person name="Kale V."/>
            <person name="Holt S."/>
            <person name="Cochrane G."/>
            <person name="Meng A."/>
            <person name="Brown T."/>
            <person name="Cohen L."/>
        </authorList>
    </citation>
    <scope>NUCLEOTIDE SEQUENCE</scope>
    <source>
        <strain evidence="1">CCMP3107</strain>
    </source>
</reference>
<evidence type="ECO:0000313" key="1">
    <source>
        <dbReference type="EMBL" id="CAE0631767.1"/>
    </source>
</evidence>